<evidence type="ECO:0000256" key="1">
    <source>
        <dbReference type="SAM" id="MobiDB-lite"/>
    </source>
</evidence>
<organism evidence="2">
    <name type="scientific">Castor canadensis</name>
    <name type="common">American beaver</name>
    <dbReference type="NCBI Taxonomy" id="51338"/>
    <lineage>
        <taxon>Eukaryota</taxon>
        <taxon>Metazoa</taxon>
        <taxon>Chordata</taxon>
        <taxon>Craniata</taxon>
        <taxon>Vertebrata</taxon>
        <taxon>Euteleostomi</taxon>
        <taxon>Mammalia</taxon>
        <taxon>Eutheria</taxon>
        <taxon>Euarchontoglires</taxon>
        <taxon>Glires</taxon>
        <taxon>Rodentia</taxon>
        <taxon>Castorimorpha</taxon>
        <taxon>Castoridae</taxon>
        <taxon>Castor</taxon>
    </lineage>
</organism>
<feature type="compositionally biased region" description="Acidic residues" evidence="1">
    <location>
        <begin position="191"/>
        <end position="201"/>
    </location>
</feature>
<reference evidence="2" key="1">
    <citation type="submission" date="2023-09" db="UniProtKB">
        <authorList>
            <consortium name="Ensembl"/>
        </authorList>
    </citation>
    <scope>IDENTIFICATION</scope>
</reference>
<dbReference type="Pfam" id="PF04031">
    <property type="entry name" value="Las1"/>
    <property type="match status" value="1"/>
</dbReference>
<protein>
    <recommendedName>
        <fullName evidence="3">Ribosomal biogenesis protein LAS1L</fullName>
    </recommendedName>
</protein>
<feature type="region of interest" description="Disordered" evidence="1">
    <location>
        <begin position="539"/>
        <end position="570"/>
    </location>
</feature>
<dbReference type="AlphaFoldDB" id="A0A8C0ZNH1"/>
<name>A0A8C0ZNH1_CASCN</name>
<proteinExistence type="predicted"/>
<feature type="region of interest" description="Disordered" evidence="1">
    <location>
        <begin position="623"/>
        <end position="643"/>
    </location>
</feature>
<gene>
    <name evidence="2" type="primary">Las1l</name>
</gene>
<evidence type="ECO:0008006" key="3">
    <source>
        <dbReference type="Google" id="ProtNLM"/>
    </source>
</evidence>
<dbReference type="InterPro" id="IPR007174">
    <property type="entry name" value="Las1"/>
</dbReference>
<dbReference type="GO" id="GO:0030687">
    <property type="term" value="C:preribosome, large subunit precursor"/>
    <property type="evidence" value="ECO:0007669"/>
    <property type="project" value="TreeGrafter"/>
</dbReference>
<feature type="region of interest" description="Disordered" evidence="1">
    <location>
        <begin position="191"/>
        <end position="240"/>
    </location>
</feature>
<evidence type="ECO:0000313" key="2">
    <source>
        <dbReference type="Ensembl" id="ENSCCNP00000005592.1"/>
    </source>
</evidence>
<dbReference type="PANTHER" id="PTHR15002:SF0">
    <property type="entry name" value="RIBOSOMAL BIOGENESIS PROTEIN LAS1L"/>
    <property type="match status" value="1"/>
</dbReference>
<accession>A0A8C0ZNH1</accession>
<dbReference type="GO" id="GO:0000460">
    <property type="term" value="P:maturation of 5.8S rRNA"/>
    <property type="evidence" value="ECO:0007669"/>
    <property type="project" value="TreeGrafter"/>
</dbReference>
<dbReference type="GO" id="GO:0000470">
    <property type="term" value="P:maturation of LSU-rRNA"/>
    <property type="evidence" value="ECO:0007669"/>
    <property type="project" value="TreeGrafter"/>
</dbReference>
<feature type="compositionally biased region" description="Acidic residues" evidence="1">
    <location>
        <begin position="548"/>
        <end position="570"/>
    </location>
</feature>
<dbReference type="GO" id="GO:0090730">
    <property type="term" value="C:Las1 complex"/>
    <property type="evidence" value="ECO:0007669"/>
    <property type="project" value="InterPro"/>
</dbReference>
<sequence>LSWFGMDRVWSAWYGKCVKEKGSSPVWAQSIVVSWLSRAEWDQVTVYLFCDDHKLQRYALNRITVWRSRLGNELPLAVASTADLIRCKLMDVTGGLGTDELRLLYGMALVRFVNLISERKTRFSKLPLKFLAQEVNIPDWIVELRHKLTHKKMPHINDCRRGCYFVLDWLQKTYWCHQLENSLRDSWELEEDKVDTEDQEEDKNTVDDIIEQKPEPQDDGKGAELDIRDDGDSKGSEEVDSHWEKALKHKELYEKARELLVSYEEEQFKVLEKYRYLPQAVKVWNNLSPRVDWILAELKGIIWENRNAVLDAFLDDGFLIPTFEQLAALQIEYKENMDLDDVLVPKPFSQFWQPLLRGLHSQTFTQALLERMFSELPSLGDSGIRPTYILRWTIELIVANTKTGRNARQFSASQYEARRSWRLFNCSTSLDWPQVVESCLGSPCWASPQLLQLVFKAMGQVLPDGEQEKLLRICSIYTQNGENSLAKEGSEAPPTGKCPFTLDSLYWGLKPAGSNCGSEEKAQQQEAHDILNDVKHEEKEEKMVLQDQMEEEEEEENDDLEEEEEDEEEDRMEVGLFSTVQESPTVERARLLAQKREALQGSVWQVSSGKESDTHFLPSLISSLSGSSCPPPLPRPGFRALNL</sequence>
<dbReference type="PANTHER" id="PTHR15002">
    <property type="entry name" value="RIBOSOMAL BIOGENESIS PROTEIN LAS1L"/>
    <property type="match status" value="1"/>
</dbReference>
<dbReference type="GO" id="GO:0004519">
    <property type="term" value="F:endonuclease activity"/>
    <property type="evidence" value="ECO:0007669"/>
    <property type="project" value="InterPro"/>
</dbReference>
<feature type="compositionally biased region" description="Basic and acidic residues" evidence="1">
    <location>
        <begin position="202"/>
        <end position="240"/>
    </location>
</feature>
<dbReference type="Ensembl" id="ENSCCNT00000007365.1">
    <property type="protein sequence ID" value="ENSCCNP00000005592.1"/>
    <property type="gene ID" value="ENSCCNG00000005682.1"/>
</dbReference>